<evidence type="ECO:0000313" key="2">
    <source>
        <dbReference type="EMBL" id="ADU26634.1"/>
    </source>
</evidence>
<dbReference type="RefSeq" id="WP_013484995.1">
    <property type="nucleotide sequence ID" value="NC_014828.1"/>
</dbReference>
<proteinExistence type="predicted"/>
<dbReference type="KEGG" id="eha:Ethha_1081"/>
<dbReference type="EMBL" id="CP002400">
    <property type="protein sequence ID" value="ADU26634.1"/>
    <property type="molecule type" value="Genomic_DNA"/>
</dbReference>
<sequence>MSAPEGFWLFFAGISLLAVVLTVCDKHRAVRHRYRIPEATLLWVAFAGGAAAMFLTMLIIRHKTRHVKFMLGLPVFMLLHAGALLILQWTFHLPVILLLFGR</sequence>
<dbReference type="HOGENOM" id="CLU_091970_3_0_9"/>
<accession>E6U4K6</accession>
<gene>
    <name evidence="2" type="ordered locus">Ethha_1081</name>
</gene>
<dbReference type="AlphaFoldDB" id="E6U4K6"/>
<name>E6U4K6_ETHHY</name>
<dbReference type="eggNOG" id="COG3326">
    <property type="taxonomic scope" value="Bacteria"/>
</dbReference>
<dbReference type="Pfam" id="PF06961">
    <property type="entry name" value="DUF1294"/>
    <property type="match status" value="1"/>
</dbReference>
<feature type="transmembrane region" description="Helical" evidence="1">
    <location>
        <begin position="36"/>
        <end position="60"/>
    </location>
</feature>
<evidence type="ECO:0000313" key="3">
    <source>
        <dbReference type="Proteomes" id="UP000001551"/>
    </source>
</evidence>
<protein>
    <recommendedName>
        <fullName evidence="4">DUF1294 domain-containing protein</fullName>
    </recommendedName>
</protein>
<reference evidence="2 3" key="1">
    <citation type="submission" date="2010-12" db="EMBL/GenBank/DDBJ databases">
        <title>Complete sequence of Ethanoligenens harbinense YUAN-3.</title>
        <authorList>
            <person name="Lucas S."/>
            <person name="Copeland A."/>
            <person name="Lapidus A."/>
            <person name="Cheng J.-F."/>
            <person name="Bruce D."/>
            <person name="Goodwin L."/>
            <person name="Pitluck S."/>
            <person name="Chertkov O."/>
            <person name="Misra M."/>
            <person name="Detter J.C."/>
            <person name="Han C."/>
            <person name="Tapia R."/>
            <person name="Land M."/>
            <person name="Hauser L."/>
            <person name="Jeffries C."/>
            <person name="Kyrpides N."/>
            <person name="Ivanova N."/>
            <person name="Mikhailova N."/>
            <person name="Wang A."/>
            <person name="Mouttaki H."/>
            <person name="He Z."/>
            <person name="Zhou J."/>
            <person name="Hemme C.L."/>
            <person name="Woyke T."/>
        </authorList>
    </citation>
    <scope>NUCLEOTIDE SEQUENCE [LARGE SCALE GENOMIC DNA]</scope>
    <source>
        <strain evidence="3">DSM 18485 / JCM 12961 / CGMCC 1.5033 / YUAN-3</strain>
    </source>
</reference>
<keyword evidence="1" id="KW-0472">Membrane</keyword>
<feature type="transmembrane region" description="Helical" evidence="1">
    <location>
        <begin position="6"/>
        <end position="24"/>
    </location>
</feature>
<evidence type="ECO:0000256" key="1">
    <source>
        <dbReference type="SAM" id="Phobius"/>
    </source>
</evidence>
<keyword evidence="3" id="KW-1185">Reference proteome</keyword>
<dbReference type="Proteomes" id="UP000001551">
    <property type="component" value="Chromosome"/>
</dbReference>
<dbReference type="InterPro" id="IPR010718">
    <property type="entry name" value="DUF1294"/>
</dbReference>
<organism evidence="2 3">
    <name type="scientific">Ethanoligenens harbinense (strain DSM 18485 / JCM 12961 / CGMCC 1.5033 / YUAN-3)</name>
    <dbReference type="NCBI Taxonomy" id="663278"/>
    <lineage>
        <taxon>Bacteria</taxon>
        <taxon>Bacillati</taxon>
        <taxon>Bacillota</taxon>
        <taxon>Clostridia</taxon>
        <taxon>Eubacteriales</taxon>
        <taxon>Oscillospiraceae</taxon>
        <taxon>Ethanoligenens</taxon>
    </lineage>
</organism>
<feature type="transmembrane region" description="Helical" evidence="1">
    <location>
        <begin position="72"/>
        <end position="100"/>
    </location>
</feature>
<evidence type="ECO:0008006" key="4">
    <source>
        <dbReference type="Google" id="ProtNLM"/>
    </source>
</evidence>
<keyword evidence="1" id="KW-0812">Transmembrane</keyword>
<dbReference type="STRING" id="663278.Ethha_1081"/>
<keyword evidence="1" id="KW-1133">Transmembrane helix</keyword>